<evidence type="ECO:0000256" key="3">
    <source>
        <dbReference type="ARBA" id="ARBA00022989"/>
    </source>
</evidence>
<keyword evidence="3 6" id="KW-1133">Transmembrane helix</keyword>
<feature type="compositionally biased region" description="Polar residues" evidence="5">
    <location>
        <begin position="12"/>
        <end position="22"/>
    </location>
</feature>
<dbReference type="PANTHER" id="PTHR10283:SF82">
    <property type="entry name" value="SOLUTE CARRIER FAMILY 13 MEMBER 2"/>
    <property type="match status" value="1"/>
</dbReference>
<dbReference type="GO" id="GO:0015140">
    <property type="term" value="F:malate transmembrane transporter activity"/>
    <property type="evidence" value="ECO:0007669"/>
    <property type="project" value="UniProtKB-ARBA"/>
</dbReference>
<dbReference type="OrthoDB" id="6493944at2759"/>
<evidence type="ECO:0000313" key="8">
    <source>
        <dbReference type="Proteomes" id="UP000825935"/>
    </source>
</evidence>
<evidence type="ECO:0000313" key="7">
    <source>
        <dbReference type="EMBL" id="KAH7291542.1"/>
    </source>
</evidence>
<keyword evidence="8" id="KW-1185">Reference proteome</keyword>
<feature type="transmembrane region" description="Helical" evidence="6">
    <location>
        <begin position="251"/>
        <end position="277"/>
    </location>
</feature>
<organism evidence="7 8">
    <name type="scientific">Ceratopteris richardii</name>
    <name type="common">Triangle waterfern</name>
    <dbReference type="NCBI Taxonomy" id="49495"/>
    <lineage>
        <taxon>Eukaryota</taxon>
        <taxon>Viridiplantae</taxon>
        <taxon>Streptophyta</taxon>
        <taxon>Embryophyta</taxon>
        <taxon>Tracheophyta</taxon>
        <taxon>Polypodiopsida</taxon>
        <taxon>Polypodiidae</taxon>
        <taxon>Polypodiales</taxon>
        <taxon>Pteridineae</taxon>
        <taxon>Pteridaceae</taxon>
        <taxon>Parkerioideae</taxon>
        <taxon>Ceratopteris</taxon>
    </lineage>
</organism>
<name>A0A8T2R579_CERRI</name>
<evidence type="ECO:0000256" key="5">
    <source>
        <dbReference type="SAM" id="MobiDB-lite"/>
    </source>
</evidence>
<feature type="transmembrane region" description="Helical" evidence="6">
    <location>
        <begin position="132"/>
        <end position="150"/>
    </location>
</feature>
<dbReference type="EMBL" id="CM035434">
    <property type="protein sequence ID" value="KAH7291542.1"/>
    <property type="molecule type" value="Genomic_DNA"/>
</dbReference>
<dbReference type="InterPro" id="IPR001898">
    <property type="entry name" value="SLC13A/DASS"/>
</dbReference>
<evidence type="ECO:0000256" key="1">
    <source>
        <dbReference type="ARBA" id="ARBA00004141"/>
    </source>
</evidence>
<gene>
    <name evidence="7" type="ORF">KP509_29G021000</name>
</gene>
<feature type="transmembrane region" description="Helical" evidence="6">
    <location>
        <begin position="380"/>
        <end position="401"/>
    </location>
</feature>
<feature type="transmembrane region" description="Helical" evidence="6">
    <location>
        <begin position="533"/>
        <end position="556"/>
    </location>
</feature>
<dbReference type="PANTHER" id="PTHR10283">
    <property type="entry name" value="SOLUTE CARRIER FAMILY 13 MEMBER"/>
    <property type="match status" value="1"/>
</dbReference>
<feature type="transmembrane region" description="Helical" evidence="6">
    <location>
        <begin position="50"/>
        <end position="70"/>
    </location>
</feature>
<dbReference type="AlphaFoldDB" id="A0A8T2R579"/>
<evidence type="ECO:0000256" key="4">
    <source>
        <dbReference type="ARBA" id="ARBA00023136"/>
    </source>
</evidence>
<sequence length="574" mass="61690">MAMASRTAKDLSPSTPLLQQQDYEPAPDRPGACGRVRAAVASFLKRALKYTNWGCIVLGPLVAILVWALLDISEDSSGKAVSMIAVMCWVFIWWITEAIPIAATALTPLFLLPFTQICTASQASKAYLNDTIFLMLGSFILAIAIEHYGLHHRMAMKMLNVLGGKKMDPWALVLGFCVGPAFVSLWINNSAAAVMMMPVGLGVLQKANACIESSSFSAEEGPEAGVVDGVDGVESAEKEKLKIQMAGFSKAVVLAIGFSATIGGMGTLTGTGANLILAGLYEAAYPSADDQVTYLAWLMFGFPMALLITLFLWLMLCLWFCPRSSASAISRSLRSSNISADLASFGPMSFAEITVLVLFGILIALWLTRSFGNSGGWGELFNGYVGNGSVAVLMATLLFIIPNRRKEGEKLVDWSHCKKIPWDIILLLGGGFAIAEGMTDSGLSDVISAKMDFLKYTPYALIVPVVAIFTSIMTEFTSNNSTATIFISLVMNVAVSIGQHPLYLMVPAAIAAQYSFMLIIATPPNAVAFSSGYITTLDMLVTGFFLKVFGIVLLSIAMPTLGTSMRVCVREREF</sequence>
<dbReference type="Proteomes" id="UP000825935">
    <property type="component" value="Chromosome 29"/>
</dbReference>
<feature type="transmembrane region" description="Helical" evidence="6">
    <location>
        <begin position="342"/>
        <end position="368"/>
    </location>
</feature>
<feature type="transmembrane region" description="Helical" evidence="6">
    <location>
        <begin position="422"/>
        <end position="439"/>
    </location>
</feature>
<reference evidence="7" key="1">
    <citation type="submission" date="2021-08" db="EMBL/GenBank/DDBJ databases">
        <title>WGS assembly of Ceratopteris richardii.</title>
        <authorList>
            <person name="Marchant D.B."/>
            <person name="Chen G."/>
            <person name="Jenkins J."/>
            <person name="Shu S."/>
            <person name="Leebens-Mack J."/>
            <person name="Grimwood J."/>
            <person name="Schmutz J."/>
            <person name="Soltis P."/>
            <person name="Soltis D."/>
            <person name="Chen Z.-H."/>
        </authorList>
    </citation>
    <scope>NUCLEOTIDE SEQUENCE</scope>
    <source>
        <strain evidence="7">Whitten #5841</strain>
        <tissue evidence="7">Leaf</tissue>
    </source>
</reference>
<accession>A0A8T2R579</accession>
<dbReference type="Pfam" id="PF00939">
    <property type="entry name" value="Na_sulph_symp"/>
    <property type="match status" value="1"/>
</dbReference>
<feature type="transmembrane region" description="Helical" evidence="6">
    <location>
        <begin position="502"/>
        <end position="521"/>
    </location>
</feature>
<dbReference type="GO" id="GO:0005886">
    <property type="term" value="C:plasma membrane"/>
    <property type="evidence" value="ECO:0007669"/>
    <property type="project" value="TreeGrafter"/>
</dbReference>
<comment type="subcellular location">
    <subcellularLocation>
        <location evidence="1">Membrane</location>
        <topology evidence="1">Multi-pass membrane protein</topology>
    </subcellularLocation>
</comment>
<protein>
    <recommendedName>
        <fullName evidence="9">Tonoplast dicarboxylate transporter</fullName>
    </recommendedName>
</protein>
<proteinExistence type="predicted"/>
<keyword evidence="4 6" id="KW-0472">Membrane</keyword>
<evidence type="ECO:0000256" key="2">
    <source>
        <dbReference type="ARBA" id="ARBA00022692"/>
    </source>
</evidence>
<feature type="transmembrane region" description="Helical" evidence="6">
    <location>
        <begin position="170"/>
        <end position="187"/>
    </location>
</feature>
<feature type="region of interest" description="Disordered" evidence="5">
    <location>
        <begin position="1"/>
        <end position="30"/>
    </location>
</feature>
<feature type="transmembrane region" description="Helical" evidence="6">
    <location>
        <begin position="459"/>
        <end position="490"/>
    </location>
</feature>
<evidence type="ECO:0000256" key="6">
    <source>
        <dbReference type="SAM" id="Phobius"/>
    </source>
</evidence>
<evidence type="ECO:0008006" key="9">
    <source>
        <dbReference type="Google" id="ProtNLM"/>
    </source>
</evidence>
<comment type="caution">
    <text evidence="7">The sequence shown here is derived from an EMBL/GenBank/DDBJ whole genome shotgun (WGS) entry which is preliminary data.</text>
</comment>
<keyword evidence="2 6" id="KW-0812">Transmembrane</keyword>
<dbReference type="OMA" id="AINTWAM"/>
<feature type="transmembrane region" description="Helical" evidence="6">
    <location>
        <begin position="101"/>
        <end position="120"/>
    </location>
</feature>
<feature type="transmembrane region" description="Helical" evidence="6">
    <location>
        <begin position="297"/>
        <end position="321"/>
    </location>
</feature>